<dbReference type="GO" id="GO:0016020">
    <property type="term" value="C:membrane"/>
    <property type="evidence" value="ECO:0007669"/>
    <property type="project" value="InterPro"/>
</dbReference>
<dbReference type="Pfam" id="PF00359">
    <property type="entry name" value="PTS_EIIA_2"/>
    <property type="match status" value="1"/>
</dbReference>
<dbReference type="Proteomes" id="UP000273326">
    <property type="component" value="Chromosome"/>
</dbReference>
<proteinExistence type="predicted"/>
<evidence type="ECO:0000259" key="6">
    <source>
        <dbReference type="PROSITE" id="PS51094"/>
    </source>
</evidence>
<keyword evidence="2" id="KW-0597">Phosphoprotein</keyword>
<dbReference type="GO" id="GO:0030295">
    <property type="term" value="F:protein kinase activator activity"/>
    <property type="evidence" value="ECO:0007669"/>
    <property type="project" value="TreeGrafter"/>
</dbReference>
<keyword evidence="4" id="KW-0808">Transferase</keyword>
<evidence type="ECO:0000313" key="7">
    <source>
        <dbReference type="EMBL" id="AZP04008.1"/>
    </source>
</evidence>
<keyword evidence="8" id="KW-1185">Reference proteome</keyword>
<dbReference type="PANTHER" id="PTHR47738">
    <property type="entry name" value="PTS SYSTEM FRUCTOSE-LIKE EIIA COMPONENT-RELATED"/>
    <property type="match status" value="1"/>
</dbReference>
<dbReference type="NCBIfam" id="TIGR00848">
    <property type="entry name" value="fruA"/>
    <property type="match status" value="1"/>
</dbReference>
<dbReference type="SUPFAM" id="SSF55804">
    <property type="entry name" value="Phoshotransferase/anion transport protein"/>
    <property type="match status" value="1"/>
</dbReference>
<keyword evidence="3" id="KW-0762">Sugar transport</keyword>
<sequence>MAFIHEENIFLNEEFSTQDEIFHFLSDKTVELGFSTSKEAVYQKLTEREAEGTTGMMDGFAIPHAKAEEIKESQVVIVRLKNSIDWQSMDGNPTSFVIALFIPEEESGTTHLKLLSRVARLLMRSEVTSALKAAETESAIAQLLNQKIKEV</sequence>
<dbReference type="Gene3D" id="3.40.930.10">
    <property type="entry name" value="Mannitol-specific EII, Chain A"/>
    <property type="match status" value="1"/>
</dbReference>
<dbReference type="OrthoDB" id="95460at2"/>
<keyword evidence="1" id="KW-0813">Transport</keyword>
<dbReference type="RefSeq" id="WP_126109086.1">
    <property type="nucleotide sequence ID" value="NZ_CP034465.1"/>
</dbReference>
<evidence type="ECO:0000256" key="5">
    <source>
        <dbReference type="ARBA" id="ARBA00022683"/>
    </source>
</evidence>
<evidence type="ECO:0000256" key="4">
    <source>
        <dbReference type="ARBA" id="ARBA00022679"/>
    </source>
</evidence>
<evidence type="ECO:0000313" key="8">
    <source>
        <dbReference type="Proteomes" id="UP000273326"/>
    </source>
</evidence>
<organism evidence="7 8">
    <name type="scientific">Jeotgalibaca ciconiae</name>
    <dbReference type="NCBI Taxonomy" id="2496265"/>
    <lineage>
        <taxon>Bacteria</taxon>
        <taxon>Bacillati</taxon>
        <taxon>Bacillota</taxon>
        <taxon>Bacilli</taxon>
        <taxon>Lactobacillales</taxon>
        <taxon>Carnobacteriaceae</taxon>
        <taxon>Jeotgalibaca</taxon>
    </lineage>
</organism>
<dbReference type="InterPro" id="IPR016152">
    <property type="entry name" value="PTrfase/Anion_transptr"/>
</dbReference>
<reference evidence="8" key="1">
    <citation type="submission" date="2018-12" db="EMBL/GenBank/DDBJ databases">
        <title>Complete genome sequencing of Jeotgalibaca sp. H21T32.</title>
        <authorList>
            <person name="Bae J.-W."/>
            <person name="Lee S.-Y."/>
        </authorList>
    </citation>
    <scope>NUCLEOTIDE SEQUENCE [LARGE SCALE GENOMIC DNA]</scope>
    <source>
        <strain evidence="8">H21T32</strain>
    </source>
</reference>
<evidence type="ECO:0000256" key="1">
    <source>
        <dbReference type="ARBA" id="ARBA00022448"/>
    </source>
</evidence>
<dbReference type="InterPro" id="IPR002178">
    <property type="entry name" value="PTS_EIIA_type-2_dom"/>
</dbReference>
<dbReference type="AlphaFoldDB" id="A0A3Q9BKJ1"/>
<evidence type="ECO:0000256" key="3">
    <source>
        <dbReference type="ARBA" id="ARBA00022597"/>
    </source>
</evidence>
<dbReference type="InterPro" id="IPR051541">
    <property type="entry name" value="PTS_SugarTrans_NitroReg"/>
</dbReference>
<gene>
    <name evidence="7" type="ORF">EJN90_04605</name>
</gene>
<evidence type="ECO:0000256" key="2">
    <source>
        <dbReference type="ARBA" id="ARBA00022553"/>
    </source>
</evidence>
<dbReference type="InterPro" id="IPR004715">
    <property type="entry name" value="PTS_IIA_fruc"/>
</dbReference>
<dbReference type="EMBL" id="CP034465">
    <property type="protein sequence ID" value="AZP04008.1"/>
    <property type="molecule type" value="Genomic_DNA"/>
</dbReference>
<name>A0A3Q9BKJ1_9LACT</name>
<dbReference type="KEGG" id="jeh:EJN90_04605"/>
<protein>
    <submittedName>
        <fullName evidence="7">PTS fructose transporter subunit IIA</fullName>
    </submittedName>
</protein>
<dbReference type="PROSITE" id="PS51094">
    <property type="entry name" value="PTS_EIIA_TYPE_2"/>
    <property type="match status" value="1"/>
</dbReference>
<dbReference type="GO" id="GO:0008982">
    <property type="term" value="F:protein-N(PI)-phosphohistidine-sugar phosphotransferase activity"/>
    <property type="evidence" value="ECO:0007669"/>
    <property type="project" value="InterPro"/>
</dbReference>
<accession>A0A3Q9BKJ1</accession>
<feature type="domain" description="PTS EIIA type-2" evidence="6">
    <location>
        <begin position="2"/>
        <end position="147"/>
    </location>
</feature>
<dbReference type="CDD" id="cd00211">
    <property type="entry name" value="PTS_IIA_fru"/>
    <property type="match status" value="1"/>
</dbReference>
<dbReference type="GO" id="GO:0009401">
    <property type="term" value="P:phosphoenolpyruvate-dependent sugar phosphotransferase system"/>
    <property type="evidence" value="ECO:0007669"/>
    <property type="project" value="UniProtKB-KW"/>
</dbReference>
<keyword evidence="5" id="KW-0598">Phosphotransferase system</keyword>
<dbReference type="PANTHER" id="PTHR47738:SF1">
    <property type="entry name" value="NITROGEN REGULATORY PROTEIN"/>
    <property type="match status" value="1"/>
</dbReference>